<sequence length="195" mass="20618">SVLLGIPAHSSPSPTELCEAAPHRGPARGGGQTGLLPMTTGFDIKLQHDHDETSPPTDTPCCNVFTWESWSGYPPESPHTPLQWGHAGVRLPVPRKVIQESSRIEAFTALNCGAGRRSVNAGPLTTLRPLMGQPTPAPPSLMEVFGCVVMGDGLLHLPPLSLAHLHHALSGGPPPPPTLLDPLHNSDNPCPLLHT</sequence>
<dbReference type="EMBL" id="JAPTMU010000005">
    <property type="protein sequence ID" value="KAJ4943221.1"/>
    <property type="molecule type" value="Genomic_DNA"/>
</dbReference>
<reference evidence="2" key="1">
    <citation type="submission" date="2022-11" db="EMBL/GenBank/DDBJ databases">
        <title>Chromosome-level genome of Pogonophryne albipinna.</title>
        <authorList>
            <person name="Jo E."/>
        </authorList>
    </citation>
    <scope>NUCLEOTIDE SEQUENCE</scope>
    <source>
        <strain evidence="2">SGF0006</strain>
        <tissue evidence="2">Muscle</tissue>
    </source>
</reference>
<comment type="caution">
    <text evidence="2">The sequence shown here is derived from an EMBL/GenBank/DDBJ whole genome shotgun (WGS) entry which is preliminary data.</text>
</comment>
<gene>
    <name evidence="2" type="ORF">JOQ06_005726</name>
</gene>
<evidence type="ECO:0000313" key="2">
    <source>
        <dbReference type="EMBL" id="KAJ4943221.1"/>
    </source>
</evidence>
<name>A0AAD6BJE8_9TELE</name>
<protein>
    <submittedName>
        <fullName evidence="2">Uncharacterized protein</fullName>
    </submittedName>
</protein>
<dbReference type="AlphaFoldDB" id="A0AAD6BJE8"/>
<organism evidence="2 3">
    <name type="scientific">Pogonophryne albipinna</name>
    <dbReference type="NCBI Taxonomy" id="1090488"/>
    <lineage>
        <taxon>Eukaryota</taxon>
        <taxon>Metazoa</taxon>
        <taxon>Chordata</taxon>
        <taxon>Craniata</taxon>
        <taxon>Vertebrata</taxon>
        <taxon>Euteleostomi</taxon>
        <taxon>Actinopterygii</taxon>
        <taxon>Neopterygii</taxon>
        <taxon>Teleostei</taxon>
        <taxon>Neoteleostei</taxon>
        <taxon>Acanthomorphata</taxon>
        <taxon>Eupercaria</taxon>
        <taxon>Perciformes</taxon>
        <taxon>Notothenioidei</taxon>
        <taxon>Pogonophryne</taxon>
    </lineage>
</organism>
<feature type="region of interest" description="Disordered" evidence="1">
    <location>
        <begin position="1"/>
        <end position="33"/>
    </location>
</feature>
<keyword evidence="3" id="KW-1185">Reference proteome</keyword>
<dbReference type="Proteomes" id="UP001219934">
    <property type="component" value="Unassembled WGS sequence"/>
</dbReference>
<feature type="non-terminal residue" evidence="2">
    <location>
        <position position="195"/>
    </location>
</feature>
<evidence type="ECO:0000256" key="1">
    <source>
        <dbReference type="SAM" id="MobiDB-lite"/>
    </source>
</evidence>
<feature type="region of interest" description="Disordered" evidence="1">
    <location>
        <begin position="176"/>
        <end position="195"/>
    </location>
</feature>
<proteinExistence type="predicted"/>
<accession>A0AAD6BJE8</accession>
<evidence type="ECO:0000313" key="3">
    <source>
        <dbReference type="Proteomes" id="UP001219934"/>
    </source>
</evidence>